<protein>
    <submittedName>
        <fullName evidence="2">Uncharacterized protein</fullName>
    </submittedName>
</protein>
<dbReference type="Proteomes" id="UP000595064">
    <property type="component" value="Plasmid unnamed"/>
</dbReference>
<dbReference type="EMBL" id="CP065749">
    <property type="protein sequence ID" value="QPS84921.1"/>
    <property type="molecule type" value="Genomic_DNA"/>
</dbReference>
<reference evidence="1 4" key="2">
    <citation type="submission" date="2020-12" db="EMBL/GenBank/DDBJ databases">
        <title>FDA dAtabase for Regulatory Grade micrObial Sequences (FDA-ARGOS): Supporting development and validation of Infectious Disease Dx tests.</title>
        <authorList>
            <person name="Sproer C."/>
            <person name="Gronow S."/>
            <person name="Severitt S."/>
            <person name="Schroder I."/>
            <person name="Tallon L."/>
            <person name="Sadzewicz L."/>
            <person name="Zhao X."/>
            <person name="Boylan J."/>
            <person name="Ott S."/>
            <person name="Bowen H."/>
            <person name="Vavikolanu K."/>
            <person name="Mehta A."/>
            <person name="Aluvathingal J."/>
            <person name="Nadendla S."/>
            <person name="Lowell S."/>
            <person name="Myers T."/>
            <person name="Yan Y."/>
            <person name="Sichtig H."/>
        </authorList>
    </citation>
    <scope>NUCLEOTIDE SEQUENCE [LARGE SCALE GENOMIC DNA]</scope>
    <source>
        <strain evidence="1 4">FDAARGOS_890</strain>
        <plasmid evidence="1 4">unnamed</plasmid>
    </source>
</reference>
<evidence type="ECO:0000313" key="4">
    <source>
        <dbReference type="Proteomes" id="UP000595064"/>
    </source>
</evidence>
<dbReference type="GeneID" id="94688979"/>
<name>A0A1H3MV86_9BURK</name>
<accession>A0A1H3MV86</accession>
<proteinExistence type="predicted"/>
<geneLocation type="plasmid" evidence="1 4">
    <name>unnamed</name>
</geneLocation>
<dbReference type="RefSeq" id="WP_143044542.1">
    <property type="nucleotide sequence ID" value="NZ_CP065749.1"/>
</dbReference>
<evidence type="ECO:0000313" key="2">
    <source>
        <dbReference type="EMBL" id="SDY79919.1"/>
    </source>
</evidence>
<sequence>MPKNNPQGRISKRRAFYARNRVKRNTRVILHKEDEGLKTFHITKAGFTHVLTIPRGQGTSMLNNL</sequence>
<gene>
    <name evidence="1" type="ORF">I6G47_32765</name>
    <name evidence="2" type="ORF">SAMN05421547_10835</name>
</gene>
<evidence type="ECO:0000313" key="1">
    <source>
        <dbReference type="EMBL" id="QPS84921.1"/>
    </source>
</evidence>
<dbReference type="EMBL" id="FNPE01000008">
    <property type="protein sequence ID" value="SDY79919.1"/>
    <property type="molecule type" value="Genomic_DNA"/>
</dbReference>
<dbReference type="Proteomes" id="UP000183417">
    <property type="component" value="Unassembled WGS sequence"/>
</dbReference>
<keyword evidence="1" id="KW-0614">Plasmid</keyword>
<keyword evidence="4" id="KW-1185">Reference proteome</keyword>
<dbReference type="AlphaFoldDB" id="A0A1H3MV86"/>
<evidence type="ECO:0000313" key="3">
    <source>
        <dbReference type="Proteomes" id="UP000183417"/>
    </source>
</evidence>
<reference evidence="2 3" key="1">
    <citation type="submission" date="2016-10" db="EMBL/GenBank/DDBJ databases">
        <authorList>
            <person name="de Groot N.N."/>
        </authorList>
    </citation>
    <scope>NUCLEOTIDE SEQUENCE [LARGE SCALE GENOMIC DNA]</scope>
    <source>
        <strain evidence="2 3">LMG 24775</strain>
    </source>
</reference>
<dbReference type="KEGG" id="dla:I6G47_32765"/>
<organism evidence="2 3">
    <name type="scientific">Delftia lacustris</name>
    <dbReference type="NCBI Taxonomy" id="558537"/>
    <lineage>
        <taxon>Bacteria</taxon>
        <taxon>Pseudomonadati</taxon>
        <taxon>Pseudomonadota</taxon>
        <taxon>Betaproteobacteria</taxon>
        <taxon>Burkholderiales</taxon>
        <taxon>Comamonadaceae</taxon>
        <taxon>Delftia</taxon>
    </lineage>
</organism>